<accession>A0A162YMP3</accession>
<comment type="caution">
    <text evidence="3">The sequence shown here is derived from an EMBL/GenBank/DDBJ whole genome shotgun (WGS) entry which is preliminary data.</text>
</comment>
<evidence type="ECO:0000256" key="1">
    <source>
        <dbReference type="SAM" id="Phobius"/>
    </source>
</evidence>
<dbReference type="SUPFAM" id="SSF56317">
    <property type="entry name" value="Carbon-nitrogen hydrolase"/>
    <property type="match status" value="1"/>
</dbReference>
<dbReference type="AlphaFoldDB" id="A0A162YMP3"/>
<dbReference type="InterPro" id="IPR045378">
    <property type="entry name" value="LNT_N"/>
</dbReference>
<dbReference type="PANTHER" id="PTHR38686:SF1">
    <property type="entry name" value="APOLIPOPROTEIN N-ACYLTRANSFERASE"/>
    <property type="match status" value="1"/>
</dbReference>
<dbReference type="GO" id="GO:0042158">
    <property type="term" value="P:lipoprotein biosynthetic process"/>
    <property type="evidence" value="ECO:0007669"/>
    <property type="project" value="InterPro"/>
</dbReference>
<feature type="transmembrane region" description="Helical" evidence="1">
    <location>
        <begin position="86"/>
        <end position="106"/>
    </location>
</feature>
<keyword evidence="1" id="KW-0472">Membrane</keyword>
<keyword evidence="1" id="KW-1133">Transmembrane helix</keyword>
<sequence>MDIDLKGSLKLPFIGYIIRFAILSFLSFISWNYFGILFVLFWFEVFKLLDDTDNISFRRSFFRFFLIVASWHFGALSWMFGIDQGFFGFLNNLLLHLVPFVVFLVLKNRSTFFRPIFFIPIWLLFEYFENVSLISFPWVILGNVFSNQIYFVQWYEFIGVEGGSLWLLVVSYLLFYLNKHFSYKNLLLFLLVLGLPILLSLLVRGSNSLEHKGGVKKYILYNPEYSPHELLRNKQELAFYLKKKLAKIDTVHAVLIPETTFRGIKLDVLNKGLTFKYLNNSLIENEIEHIFYGATGFDKGSRSLVNGGVFLSSSDDPYLKVKKKLVPYSEYLPKKIAAFLEKIIYNPFVEGSEDEIINNKKVLPLICYEGFFSFFVANKARKTNIIYLISSESFFKESYFGKRQYNNILRLRAIETRLPLLKASFKGESLHLNKFGEVIGKDRVEFASFFVKQSVAKGTCYTKYVDKCRSFLVIIFLLVIVSPFLYVLFKRKVSKYIN</sequence>
<dbReference type="PANTHER" id="PTHR38686">
    <property type="entry name" value="APOLIPOPROTEIN N-ACYLTRANSFERASE"/>
    <property type="match status" value="1"/>
</dbReference>
<dbReference type="Gene3D" id="3.60.110.10">
    <property type="entry name" value="Carbon-nitrogen hydrolase"/>
    <property type="match status" value="1"/>
</dbReference>
<dbReference type="InterPro" id="IPR004563">
    <property type="entry name" value="Apolipo_AcylTrfase"/>
</dbReference>
<name>A0A162YMP3_9FLAO</name>
<feature type="transmembrane region" description="Helical" evidence="1">
    <location>
        <begin position="470"/>
        <end position="489"/>
    </location>
</feature>
<feature type="transmembrane region" description="Helical" evidence="1">
    <location>
        <begin position="61"/>
        <end position="80"/>
    </location>
</feature>
<dbReference type="STRING" id="1642818.AWE51_11830"/>
<feature type="domain" description="Apolipoprotein N-acyltransferase N-terminal" evidence="2">
    <location>
        <begin position="22"/>
        <end position="172"/>
    </location>
</feature>
<keyword evidence="4" id="KW-1185">Reference proteome</keyword>
<dbReference type="GO" id="GO:0016410">
    <property type="term" value="F:N-acyltransferase activity"/>
    <property type="evidence" value="ECO:0007669"/>
    <property type="project" value="InterPro"/>
</dbReference>
<evidence type="ECO:0000313" key="4">
    <source>
        <dbReference type="Proteomes" id="UP000076715"/>
    </source>
</evidence>
<reference evidence="3 4" key="1">
    <citation type="submission" date="2016-01" db="EMBL/GenBank/DDBJ databases">
        <title>The draft genome sequence of Aquimarina sp. RZW4-3-2.</title>
        <authorList>
            <person name="Wang Y."/>
        </authorList>
    </citation>
    <scope>NUCLEOTIDE SEQUENCE [LARGE SCALE GENOMIC DNA]</scope>
    <source>
        <strain evidence="3 4">RZW4-3-2</strain>
    </source>
</reference>
<protein>
    <recommendedName>
        <fullName evidence="2">Apolipoprotein N-acyltransferase N-terminal domain-containing protein</fullName>
    </recommendedName>
</protein>
<feature type="transmembrane region" description="Helical" evidence="1">
    <location>
        <begin position="152"/>
        <end position="174"/>
    </location>
</feature>
<gene>
    <name evidence="3" type="ORF">AWE51_11830</name>
</gene>
<dbReference type="GO" id="GO:0016020">
    <property type="term" value="C:membrane"/>
    <property type="evidence" value="ECO:0007669"/>
    <property type="project" value="InterPro"/>
</dbReference>
<dbReference type="EMBL" id="LQRT01000035">
    <property type="protein sequence ID" value="KZS39235.1"/>
    <property type="molecule type" value="Genomic_DNA"/>
</dbReference>
<feature type="transmembrane region" description="Helical" evidence="1">
    <location>
        <begin position="186"/>
        <end position="203"/>
    </location>
</feature>
<feature type="transmembrane region" description="Helical" evidence="1">
    <location>
        <begin position="118"/>
        <end position="140"/>
    </location>
</feature>
<feature type="transmembrane region" description="Helical" evidence="1">
    <location>
        <begin position="16"/>
        <end position="41"/>
    </location>
</feature>
<dbReference type="Proteomes" id="UP000076715">
    <property type="component" value="Unassembled WGS sequence"/>
</dbReference>
<organism evidence="3 4">
    <name type="scientific">Aquimarina aggregata</name>
    <dbReference type="NCBI Taxonomy" id="1642818"/>
    <lineage>
        <taxon>Bacteria</taxon>
        <taxon>Pseudomonadati</taxon>
        <taxon>Bacteroidota</taxon>
        <taxon>Flavobacteriia</taxon>
        <taxon>Flavobacteriales</taxon>
        <taxon>Flavobacteriaceae</taxon>
        <taxon>Aquimarina</taxon>
    </lineage>
</organism>
<proteinExistence type="predicted"/>
<evidence type="ECO:0000259" key="2">
    <source>
        <dbReference type="Pfam" id="PF20154"/>
    </source>
</evidence>
<dbReference type="InterPro" id="IPR036526">
    <property type="entry name" value="C-N_Hydrolase_sf"/>
</dbReference>
<keyword evidence="1" id="KW-0812">Transmembrane</keyword>
<evidence type="ECO:0000313" key="3">
    <source>
        <dbReference type="EMBL" id="KZS39235.1"/>
    </source>
</evidence>
<dbReference type="Pfam" id="PF20154">
    <property type="entry name" value="LNT_N"/>
    <property type="match status" value="1"/>
</dbReference>